<dbReference type="eggNOG" id="COG0661">
    <property type="taxonomic scope" value="Bacteria"/>
</dbReference>
<dbReference type="RefSeq" id="WP_025801507.1">
    <property type="nucleotide sequence ID" value="NZ_CP009706.1"/>
</dbReference>
<keyword evidence="2" id="KW-1185">Reference proteome</keyword>
<dbReference type="KEGG" id="hav:AT03_01240"/>
<dbReference type="SUPFAM" id="SSF56112">
    <property type="entry name" value="Protein kinase-like (PK-like)"/>
    <property type="match status" value="1"/>
</dbReference>
<dbReference type="AlphaFoldDB" id="A0A097R7N1"/>
<dbReference type="EMBL" id="CP009706">
    <property type="protein sequence ID" value="AIU74736.1"/>
    <property type="molecule type" value="Genomic_DNA"/>
</dbReference>
<dbReference type="OrthoDB" id="7065325at2"/>
<evidence type="ECO:0000313" key="1">
    <source>
        <dbReference type="EMBL" id="AIU74736.1"/>
    </source>
</evidence>
<dbReference type="Pfam" id="PF06176">
    <property type="entry name" value="WaaY"/>
    <property type="match status" value="1"/>
</dbReference>
<dbReference type="Proteomes" id="UP000029986">
    <property type="component" value="Chromosome"/>
</dbReference>
<sequence>MIVSKNIKNFKVYIKDNNEIYENIFRDFLNNDLDVIKVFRSIEDTKVSLINTPHGKFVFKVFAPKEKKVERFFKSFVKGDYYLNLLLQTDRVRNEGITFPNDFYLLAEKKIFNYASVFIMIIEFVDGIELSDVEDFNESIRTEIHAKMNELHQHNMVSGDPHKGNFILSQDGVRIIDLSGKACNAKRKAKDRIDMERHLNIDNAVNDFAYYSVVYKNILRQKIKSFKAKIKMFLGFKKRKA</sequence>
<dbReference type="InterPro" id="IPR011009">
    <property type="entry name" value="Kinase-like_dom_sf"/>
</dbReference>
<organism evidence="1 2">
    <name type="scientific">Hafnia alvei FB1</name>
    <dbReference type="NCBI Taxonomy" id="1453496"/>
    <lineage>
        <taxon>Bacteria</taxon>
        <taxon>Pseudomonadati</taxon>
        <taxon>Pseudomonadota</taxon>
        <taxon>Gammaproteobacteria</taxon>
        <taxon>Enterobacterales</taxon>
        <taxon>Hafniaceae</taxon>
        <taxon>Hafnia</taxon>
    </lineage>
</organism>
<dbReference type="PATRIC" id="fig|1453496.5.peg.255"/>
<proteinExistence type="predicted"/>
<gene>
    <name evidence="1" type="ORF">AT03_01240</name>
</gene>
<dbReference type="NCBIfam" id="NF007684">
    <property type="entry name" value="PRK10359.1"/>
    <property type="match status" value="1"/>
</dbReference>
<dbReference type="HOGENOM" id="CLU_103657_0_0_6"/>
<protein>
    <submittedName>
        <fullName evidence="1">Lipopolysaccharide biosynthesis protein</fullName>
    </submittedName>
</protein>
<name>A0A097R7N1_HAFAL</name>
<evidence type="ECO:0000313" key="2">
    <source>
        <dbReference type="Proteomes" id="UP000029986"/>
    </source>
</evidence>
<reference evidence="1 2" key="1">
    <citation type="journal article" date="2014" name="Gut Pathog.">
        <title>Gene clusters of Hafnia alvei strain FB1 important in survival and pathogenesis: a draft genome perspective.</title>
        <authorList>
            <person name="Tan J.Y."/>
            <person name="Yin W.F."/>
            <person name="Chan K.G."/>
        </authorList>
    </citation>
    <scope>NUCLEOTIDE SEQUENCE [LARGE SCALE GENOMIC DNA]</scope>
    <source>
        <strain evidence="1 2">FB1</strain>
    </source>
</reference>
<accession>A0A097R7N1</accession>
<dbReference type="InterPro" id="IPR009330">
    <property type="entry name" value="LipoPS_heptP_kinase"/>
</dbReference>